<feature type="transmembrane region" description="Helical" evidence="1">
    <location>
        <begin position="219"/>
        <end position="238"/>
    </location>
</feature>
<dbReference type="PANTHER" id="PTHR46593:SF1">
    <property type="entry name" value="TRANSMEMBRANE PROTEIN 64"/>
    <property type="match status" value="1"/>
</dbReference>
<dbReference type="PANTHER" id="PTHR46593">
    <property type="entry name" value="TRANSMEMBRANE PROTEIN 64"/>
    <property type="match status" value="1"/>
</dbReference>
<feature type="transmembrane region" description="Helical" evidence="1">
    <location>
        <begin position="258"/>
        <end position="281"/>
    </location>
</feature>
<protein>
    <recommendedName>
        <fullName evidence="4">Golgi apparatus membrane protein tvp38</fullName>
    </recommendedName>
</protein>
<dbReference type="InterPro" id="IPR053069">
    <property type="entry name" value="TVP38/TMEM64"/>
</dbReference>
<dbReference type="GO" id="GO:0051480">
    <property type="term" value="P:regulation of cytosolic calcium ion concentration"/>
    <property type="evidence" value="ECO:0007669"/>
    <property type="project" value="TreeGrafter"/>
</dbReference>
<dbReference type="VEuPathDB" id="VectorBase:AMAM020102"/>
<name>A0A182T5M2_9DIPT</name>
<evidence type="ECO:0008006" key="4">
    <source>
        <dbReference type="Google" id="ProtNLM"/>
    </source>
</evidence>
<keyword evidence="1" id="KW-0812">Transmembrane</keyword>
<evidence type="ECO:0000313" key="2">
    <source>
        <dbReference type="EnsemblMetazoa" id="AMAM020102-PA"/>
    </source>
</evidence>
<keyword evidence="3" id="KW-1185">Reference proteome</keyword>
<evidence type="ECO:0000313" key="3">
    <source>
        <dbReference type="Proteomes" id="UP000075901"/>
    </source>
</evidence>
<dbReference type="Proteomes" id="UP000075901">
    <property type="component" value="Unassembled WGS sequence"/>
</dbReference>
<dbReference type="EnsemblMetazoa" id="AMAM020102-RA">
    <property type="protein sequence ID" value="AMAM020102-PA"/>
    <property type="gene ID" value="AMAM020102"/>
</dbReference>
<reference evidence="2" key="2">
    <citation type="submission" date="2020-05" db="UniProtKB">
        <authorList>
            <consortium name="EnsemblMetazoa"/>
        </authorList>
    </citation>
    <scope>IDENTIFICATION</scope>
    <source>
        <strain evidence="2">maculatus3</strain>
    </source>
</reference>
<reference evidence="3" key="1">
    <citation type="submission" date="2013-09" db="EMBL/GenBank/DDBJ databases">
        <title>The Genome Sequence of Anopheles maculatus species B.</title>
        <authorList>
            <consortium name="The Broad Institute Genomics Platform"/>
            <person name="Neafsey D.E."/>
            <person name="Besansky N."/>
            <person name="Howell P."/>
            <person name="Walton C."/>
            <person name="Young S.K."/>
            <person name="Zeng Q."/>
            <person name="Gargeya S."/>
            <person name="Fitzgerald M."/>
            <person name="Haas B."/>
            <person name="Abouelleil A."/>
            <person name="Allen A.W."/>
            <person name="Alvarado L."/>
            <person name="Arachchi H.M."/>
            <person name="Berlin A.M."/>
            <person name="Chapman S.B."/>
            <person name="Gainer-Dewar J."/>
            <person name="Goldberg J."/>
            <person name="Griggs A."/>
            <person name="Gujja S."/>
            <person name="Hansen M."/>
            <person name="Howarth C."/>
            <person name="Imamovic A."/>
            <person name="Ireland A."/>
            <person name="Larimer J."/>
            <person name="McCowan C."/>
            <person name="Murphy C."/>
            <person name="Pearson M."/>
            <person name="Poon T.W."/>
            <person name="Priest M."/>
            <person name="Roberts A."/>
            <person name="Saif S."/>
            <person name="Shea T."/>
            <person name="Sisk P."/>
            <person name="Sykes S."/>
            <person name="Wortman J."/>
            <person name="Nusbaum C."/>
            <person name="Birren B."/>
        </authorList>
    </citation>
    <scope>NUCLEOTIDE SEQUENCE [LARGE SCALE GENOMIC DNA]</scope>
    <source>
        <strain evidence="3">maculatus3</strain>
    </source>
</reference>
<proteinExistence type="predicted"/>
<sequence>MSLLDENGIEFDEQAVSFLQAAKTAEDYCQRQGLPSPTFVLSNTPTTTTTTTVPTFWESFNKTSRYISTPKRCAALQFSQHRTSSTFSDPALAAETTNGFKAPPPLTLPSEAFYTVVTLEGTTSSNTTVPRSYLIDFDSVAKQTANSVHPSVFDRQRFKNGPLFEETPAAAVLSRPSSLPVTKGAVASERKRTIPADPIAMRDNLLYRLQRIVITQRKLMFNLLFPLCLLIGIMLLIYAFRDTAKGVLFWIETQNTWIIFVIFLGMFIIVSFPVTVGYLVLIIASGYLFGFIRGLLTVMIGANLGVAIAHNTIKSLQSKLPVHK</sequence>
<feature type="transmembrane region" description="Helical" evidence="1">
    <location>
        <begin position="287"/>
        <end position="309"/>
    </location>
</feature>
<dbReference type="AlphaFoldDB" id="A0A182T5M2"/>
<accession>A0A182T5M2</accession>
<keyword evidence="1" id="KW-1133">Transmembrane helix</keyword>
<organism evidence="2 3">
    <name type="scientific">Anopheles maculatus</name>
    <dbReference type="NCBI Taxonomy" id="74869"/>
    <lineage>
        <taxon>Eukaryota</taxon>
        <taxon>Metazoa</taxon>
        <taxon>Ecdysozoa</taxon>
        <taxon>Arthropoda</taxon>
        <taxon>Hexapoda</taxon>
        <taxon>Insecta</taxon>
        <taxon>Pterygota</taxon>
        <taxon>Neoptera</taxon>
        <taxon>Endopterygota</taxon>
        <taxon>Diptera</taxon>
        <taxon>Nematocera</taxon>
        <taxon>Culicoidea</taxon>
        <taxon>Culicidae</taxon>
        <taxon>Anophelinae</taxon>
        <taxon>Anopheles</taxon>
        <taxon>Anopheles maculatus group</taxon>
    </lineage>
</organism>
<evidence type="ECO:0000256" key="1">
    <source>
        <dbReference type="SAM" id="Phobius"/>
    </source>
</evidence>
<dbReference type="GO" id="GO:0005783">
    <property type="term" value="C:endoplasmic reticulum"/>
    <property type="evidence" value="ECO:0007669"/>
    <property type="project" value="TreeGrafter"/>
</dbReference>
<keyword evidence="1" id="KW-0472">Membrane</keyword>